<dbReference type="Pfam" id="PF13966">
    <property type="entry name" value="zf-RVT"/>
    <property type="match status" value="1"/>
</dbReference>
<dbReference type="PANTHER" id="PTHR33116:SF78">
    <property type="entry name" value="OS12G0587133 PROTEIN"/>
    <property type="match status" value="1"/>
</dbReference>
<dbReference type="PROSITE" id="PS50878">
    <property type="entry name" value="RT_POL"/>
    <property type="match status" value="1"/>
</dbReference>
<feature type="region of interest" description="Disordered" evidence="2">
    <location>
        <begin position="1"/>
        <end position="48"/>
    </location>
</feature>
<evidence type="ECO:0000256" key="1">
    <source>
        <dbReference type="SAM" id="Coils"/>
    </source>
</evidence>
<comment type="caution">
    <text evidence="4">The sequence shown here is derived from an EMBL/GenBank/DDBJ whole genome shotgun (WGS) entry which is preliminary data.</text>
</comment>
<keyword evidence="5" id="KW-1185">Reference proteome</keyword>
<evidence type="ECO:0000256" key="2">
    <source>
        <dbReference type="SAM" id="MobiDB-lite"/>
    </source>
</evidence>
<dbReference type="CDD" id="cd01650">
    <property type="entry name" value="RT_nLTR_like"/>
    <property type="match status" value="1"/>
</dbReference>
<dbReference type="InterPro" id="IPR000477">
    <property type="entry name" value="RT_dom"/>
</dbReference>
<name>A0AAV5KIS9_9ROSI</name>
<protein>
    <recommendedName>
        <fullName evidence="3">Reverse transcriptase domain-containing protein</fullName>
    </recommendedName>
</protein>
<keyword evidence="1" id="KW-0175">Coiled coil</keyword>
<accession>A0AAV5KIS9</accession>
<dbReference type="SUPFAM" id="SSF56672">
    <property type="entry name" value="DNA/RNA polymerases"/>
    <property type="match status" value="1"/>
</dbReference>
<reference evidence="4 5" key="1">
    <citation type="journal article" date="2021" name="Commun. Biol.">
        <title>The genome of Shorea leprosula (Dipterocarpaceae) highlights the ecological relevance of drought in aseasonal tropical rainforests.</title>
        <authorList>
            <person name="Ng K.K.S."/>
            <person name="Kobayashi M.J."/>
            <person name="Fawcett J.A."/>
            <person name="Hatakeyama M."/>
            <person name="Paape T."/>
            <person name="Ng C.H."/>
            <person name="Ang C.C."/>
            <person name="Tnah L.H."/>
            <person name="Lee C.T."/>
            <person name="Nishiyama T."/>
            <person name="Sese J."/>
            <person name="O'Brien M.J."/>
            <person name="Copetti D."/>
            <person name="Mohd Noor M.I."/>
            <person name="Ong R.C."/>
            <person name="Putra M."/>
            <person name="Sireger I.Z."/>
            <person name="Indrioko S."/>
            <person name="Kosugi Y."/>
            <person name="Izuno A."/>
            <person name="Isagi Y."/>
            <person name="Lee S.L."/>
            <person name="Shimizu K.K."/>
        </authorList>
    </citation>
    <scope>NUCLEOTIDE SEQUENCE [LARGE SCALE GENOMIC DNA]</scope>
    <source>
        <strain evidence="4">214</strain>
    </source>
</reference>
<feature type="compositionally biased region" description="Basic and acidic residues" evidence="2">
    <location>
        <begin position="124"/>
        <end position="142"/>
    </location>
</feature>
<evidence type="ECO:0000259" key="3">
    <source>
        <dbReference type="PROSITE" id="PS50878"/>
    </source>
</evidence>
<feature type="compositionally biased region" description="Basic and acidic residues" evidence="2">
    <location>
        <begin position="1"/>
        <end position="14"/>
    </location>
</feature>
<proteinExistence type="predicted"/>
<evidence type="ECO:0000313" key="5">
    <source>
        <dbReference type="Proteomes" id="UP001054252"/>
    </source>
</evidence>
<dbReference type="Proteomes" id="UP001054252">
    <property type="component" value="Unassembled WGS sequence"/>
</dbReference>
<dbReference type="InterPro" id="IPR043502">
    <property type="entry name" value="DNA/RNA_pol_sf"/>
</dbReference>
<evidence type="ECO:0000313" key="4">
    <source>
        <dbReference type="EMBL" id="GKV24401.1"/>
    </source>
</evidence>
<dbReference type="PANTHER" id="PTHR33116">
    <property type="entry name" value="REVERSE TRANSCRIPTASE ZINC-BINDING DOMAIN-CONTAINING PROTEIN-RELATED-RELATED"/>
    <property type="match status" value="1"/>
</dbReference>
<feature type="region of interest" description="Disordered" evidence="2">
    <location>
        <begin position="477"/>
        <end position="505"/>
    </location>
</feature>
<feature type="compositionally biased region" description="Basic and acidic residues" evidence="2">
    <location>
        <begin position="481"/>
        <end position="498"/>
    </location>
</feature>
<feature type="domain" description="Reverse transcriptase" evidence="3">
    <location>
        <begin position="904"/>
        <end position="1177"/>
    </location>
</feature>
<dbReference type="EMBL" id="BPVZ01000065">
    <property type="protein sequence ID" value="GKV24401.1"/>
    <property type="molecule type" value="Genomic_DNA"/>
</dbReference>
<gene>
    <name evidence="4" type="ORF">SLEP1_g34017</name>
</gene>
<dbReference type="InterPro" id="IPR026960">
    <property type="entry name" value="RVT-Znf"/>
</dbReference>
<feature type="region of interest" description="Disordered" evidence="2">
    <location>
        <begin position="114"/>
        <end position="142"/>
    </location>
</feature>
<organism evidence="4 5">
    <name type="scientific">Rubroshorea leprosula</name>
    <dbReference type="NCBI Taxonomy" id="152421"/>
    <lineage>
        <taxon>Eukaryota</taxon>
        <taxon>Viridiplantae</taxon>
        <taxon>Streptophyta</taxon>
        <taxon>Embryophyta</taxon>
        <taxon>Tracheophyta</taxon>
        <taxon>Spermatophyta</taxon>
        <taxon>Magnoliopsida</taxon>
        <taxon>eudicotyledons</taxon>
        <taxon>Gunneridae</taxon>
        <taxon>Pentapetalae</taxon>
        <taxon>rosids</taxon>
        <taxon>malvids</taxon>
        <taxon>Malvales</taxon>
        <taxon>Dipterocarpaceae</taxon>
        <taxon>Rubroshorea</taxon>
    </lineage>
</organism>
<feature type="coiled-coil region" evidence="1">
    <location>
        <begin position="588"/>
        <end position="615"/>
    </location>
</feature>
<feature type="region of interest" description="Disordered" evidence="2">
    <location>
        <begin position="323"/>
        <end position="342"/>
    </location>
</feature>
<dbReference type="Pfam" id="PF00078">
    <property type="entry name" value="RVT_1"/>
    <property type="match status" value="1"/>
</dbReference>
<sequence>MRRPESKREVDGGRKWIQGNLAGTGNGKSTESGGLTEGSGKEATETGATQKCGEHLASLEGYLIFIAHRGEARTVGGSVLSAKYPEGKDKGVIVRRIIPSKGIVHGKSYADALRGHQGRGVGQSEEKKLESPLKYEDGKSRAQEKQKLQKSGLVWKQKNRGEEWSGLEFKVKNEEFQWLQGSFVGVAHSVEIVPNLQEKFYMEGYFSCRLRAMGGKLVLLDGEDKDEIKDLVEGALEWLGQWFSEVKPWSPSMAARERFVWIRCQGAPLHAWGPEFFEELALVWGKCIFLDDSTSKKKRPTFNSDSELDESWSDALNFSAGFDGDSGGEENGDNAGVKTSGRGTILSKERGCRLAVTSNSEAKFEFEGKSNDEDWSKRKVKLSHSRIGEEESVDVVADSLEMDLEEDDAGERGDIEIGVLGYKGKAVSNSNPVARLGSYGPASHPNWDPLVGFGTKGSWAGEGDSIENWADERFSCSNEKGSIEGSREEETSTAQKKEEKKRKKRSKSCTAVYQKSILLGFMKQKKKSRGRCGARQSEEEVSVFLPNTSNSIAGGSIVDSCIQNCNRLLKEPPTKRIASDIWECAKKIGAVAEEEESVIKKLKELENRDKTAKEKESLMGRSKEQKEFDWVVKDSVGLSGDMVCVWNSKALRMLKVWEGGNFIGIQGRFLPSEEWLNKWGEASQWGLNKTISDHCPIFLRHQKVNWGPKPFRFFDFWLEQEGCQEVIREAWRKGNTHWWAGFRLKEKLKNTKEALKIWSRNLVPEIDRRMREAMSEILQLDVKGEMVQLSEEEIERRKQAFLILWDNMRYKESMLQQKSRKTWLAKGDANTKFFHNCVKGRWKRSEMNSIQVQGDQITEVGKMKEEIASFFEDTFTEEQWRRPSVEGLQFKQIAPADNDYLIAPSSEEEIKTAVWDCESSKALGPDGFNFKFIKSEWETIKGDVTQFLYELKKVLTGLVGEQQMAFLSGRQLMDGVVIASEVIDEVKKKRKEAFLFKIDFEKAYDKVSWLFLDFMLQKMGFSNTWRKWIMECLRSSMVSVLVNGSPTRQFSMSRGLRQGDPLSPFLFLIVAEGLNGLILKAVEKGLLEGVEVGDKGFKITHLQYADDTLLFGTASKENVWAMKSILRTFELVSGLKINFNKSQLIGIGVKEEWLEKMAWILCCKKGYLPFKYLGIPIGGRSGKLSFWKPVLESMTRKLSTWKGRFLSLGGRITLINSVLSSLPVFWMSVYLIPKGTILFLDKIRRRFLWGGVEGGKKINWVRWDKVCRDKEQGGLGVKDLRKFNLALLGKWWGRLVNKEDGLWKEVILQKYGRVEEPRFNWLREGYGFGSRWWRDICRLNFIDQENVGWLAKGLNINIGEGDSVKFWWDDWCGRGILANKYPRLYLISVGKDNTVSQMGRWLNGSWIWGLQWRRRLYSWEAQEETEGVYTTRSSYKALTLELEREQPGETLQKVWNAMVPSGGELEQHWTEMGVRNDSIFNGKEADKCRLLELVQLRSFSWLKCKKKGCLFSVSDWIQNPIKMEGGLGVKELRSFNLALLGKWWSRLASGVNGPLYKIIKGKYGSGFKRIIIKDPAGGGTCDVWIGNQSLALQFPRLFLVSTGKDDRISQMGSWREGTWKWSVQWGRQLYDWEKDNCTELQALLDNIQPAQDQDDRWEWKHDKDGVYVVKSAYNLLASNTGHGKAWIHKRIWCSLIPTKVSAFAWQALQDKIPTKINLFRRGILTDPNQVLCGLCGESTEDSNHLFIHCRVSCSVWHKCLQWWRISTVMPNTCQEAFEQHQSPFKETPVRAGWDVVWSAFLWSIWMARNGKIFRNFECEVIRIFEIVQLRAFNWIKGKANGYSFNMYEWMLEPVLSLKAKRKT</sequence>